<dbReference type="RefSeq" id="WP_007917584.1">
    <property type="nucleotide sequence ID" value="NZ_ADVG01000003.1"/>
</dbReference>
<gene>
    <name evidence="3" type="ORF">Krac_6571</name>
</gene>
<evidence type="ECO:0000313" key="3">
    <source>
        <dbReference type="EMBL" id="EFH85363.1"/>
    </source>
</evidence>
<evidence type="ECO:0000256" key="1">
    <source>
        <dbReference type="ARBA" id="ARBA00023172"/>
    </source>
</evidence>
<dbReference type="STRING" id="485913.Krac_6571"/>
<name>D6TVG0_KTERA</name>
<dbReference type="GO" id="GO:0015074">
    <property type="term" value="P:DNA integration"/>
    <property type="evidence" value="ECO:0007669"/>
    <property type="project" value="InterPro"/>
</dbReference>
<feature type="domain" description="Tyr recombinase" evidence="2">
    <location>
        <begin position="1"/>
        <end position="200"/>
    </location>
</feature>
<comment type="caution">
    <text evidence="3">The sequence shown here is derived from an EMBL/GenBank/DDBJ whole genome shotgun (WGS) entry which is preliminary data.</text>
</comment>
<dbReference type="CDD" id="cd00397">
    <property type="entry name" value="DNA_BRE_C"/>
    <property type="match status" value="1"/>
</dbReference>
<dbReference type="InterPro" id="IPR013762">
    <property type="entry name" value="Integrase-like_cat_sf"/>
</dbReference>
<evidence type="ECO:0000313" key="4">
    <source>
        <dbReference type="Proteomes" id="UP000004508"/>
    </source>
</evidence>
<dbReference type="InParanoid" id="D6TVG0"/>
<dbReference type="OrthoDB" id="158022at2"/>
<dbReference type="EMBL" id="ADVG01000003">
    <property type="protein sequence ID" value="EFH85363.1"/>
    <property type="molecule type" value="Genomic_DNA"/>
</dbReference>
<dbReference type="GO" id="GO:0006310">
    <property type="term" value="P:DNA recombination"/>
    <property type="evidence" value="ECO:0007669"/>
    <property type="project" value="UniProtKB-KW"/>
</dbReference>
<keyword evidence="1" id="KW-0233">DNA recombination</keyword>
<dbReference type="GO" id="GO:0003677">
    <property type="term" value="F:DNA binding"/>
    <property type="evidence" value="ECO:0007669"/>
    <property type="project" value="InterPro"/>
</dbReference>
<organism evidence="3 4">
    <name type="scientific">Ktedonobacter racemifer DSM 44963</name>
    <dbReference type="NCBI Taxonomy" id="485913"/>
    <lineage>
        <taxon>Bacteria</taxon>
        <taxon>Bacillati</taxon>
        <taxon>Chloroflexota</taxon>
        <taxon>Ktedonobacteria</taxon>
        <taxon>Ktedonobacterales</taxon>
        <taxon>Ktedonobacteraceae</taxon>
        <taxon>Ktedonobacter</taxon>
    </lineage>
</organism>
<dbReference type="InterPro" id="IPR002104">
    <property type="entry name" value="Integrase_catalytic"/>
</dbReference>
<dbReference type="SUPFAM" id="SSF56349">
    <property type="entry name" value="DNA breaking-rejoining enzymes"/>
    <property type="match status" value="1"/>
</dbReference>
<dbReference type="Gene3D" id="1.10.443.10">
    <property type="entry name" value="Intergrase catalytic core"/>
    <property type="match status" value="1"/>
</dbReference>
<dbReference type="PROSITE" id="PS51898">
    <property type="entry name" value="TYR_RECOMBINASE"/>
    <property type="match status" value="1"/>
</dbReference>
<keyword evidence="4" id="KW-1185">Reference proteome</keyword>
<dbReference type="AlphaFoldDB" id="D6TVG0"/>
<proteinExistence type="predicted"/>
<accession>D6TVG0</accession>
<sequence>MCQGERREELVNLNLDQVVIGAADPTRGDRAPVTPAALRKARKVQLINVRGKNQTLRNLFLSADARAALADYPEMERSADAEGLDQPRALFLRAGSIQYAKKDDHVGSAVDEGDANGRLTVRSINKLVTKIGELHDAEQEGESNIGGLHPHMLRHTFGFRLAEETGKDKFELQRRLGHQSEAYIRVYTIPTEEIASGYVEKF</sequence>
<dbReference type="Pfam" id="PF00589">
    <property type="entry name" value="Phage_integrase"/>
    <property type="match status" value="1"/>
</dbReference>
<dbReference type="Proteomes" id="UP000004508">
    <property type="component" value="Unassembled WGS sequence"/>
</dbReference>
<reference evidence="3 4" key="1">
    <citation type="journal article" date="2011" name="Stand. Genomic Sci.">
        <title>Non-contiguous finished genome sequence and contextual data of the filamentous soil bacterium Ktedonobacter racemifer type strain (SOSP1-21).</title>
        <authorList>
            <person name="Chang Y.J."/>
            <person name="Land M."/>
            <person name="Hauser L."/>
            <person name="Chertkov O."/>
            <person name="Del Rio T.G."/>
            <person name="Nolan M."/>
            <person name="Copeland A."/>
            <person name="Tice H."/>
            <person name="Cheng J.F."/>
            <person name="Lucas S."/>
            <person name="Han C."/>
            <person name="Goodwin L."/>
            <person name="Pitluck S."/>
            <person name="Ivanova N."/>
            <person name="Ovchinikova G."/>
            <person name="Pati A."/>
            <person name="Chen A."/>
            <person name="Palaniappan K."/>
            <person name="Mavromatis K."/>
            <person name="Liolios K."/>
            <person name="Brettin T."/>
            <person name="Fiebig A."/>
            <person name="Rohde M."/>
            <person name="Abt B."/>
            <person name="Goker M."/>
            <person name="Detter J.C."/>
            <person name="Woyke T."/>
            <person name="Bristow J."/>
            <person name="Eisen J.A."/>
            <person name="Markowitz V."/>
            <person name="Hugenholtz P."/>
            <person name="Kyrpides N.C."/>
            <person name="Klenk H.P."/>
            <person name="Lapidus A."/>
        </authorList>
    </citation>
    <scope>NUCLEOTIDE SEQUENCE [LARGE SCALE GENOMIC DNA]</scope>
    <source>
        <strain evidence="4">DSM 44963</strain>
    </source>
</reference>
<evidence type="ECO:0000259" key="2">
    <source>
        <dbReference type="PROSITE" id="PS51898"/>
    </source>
</evidence>
<protein>
    <submittedName>
        <fullName evidence="3">Integrase family protein</fullName>
    </submittedName>
</protein>
<dbReference type="InterPro" id="IPR011010">
    <property type="entry name" value="DNA_brk_join_enz"/>
</dbReference>